<gene>
    <name evidence="16" type="ORF">GVO57_11315</name>
</gene>
<comment type="similarity">
    <text evidence="11">Belongs to the PpiD chaperone family.</text>
</comment>
<dbReference type="PANTHER" id="PTHR47529:SF1">
    <property type="entry name" value="PERIPLASMIC CHAPERONE PPID"/>
    <property type="match status" value="1"/>
</dbReference>
<evidence type="ECO:0000256" key="10">
    <source>
        <dbReference type="ARBA" id="ARBA00031484"/>
    </source>
</evidence>
<keyword evidence="14" id="KW-0413">Isomerase</keyword>
<dbReference type="Proteomes" id="UP000464468">
    <property type="component" value="Chromosome"/>
</dbReference>
<evidence type="ECO:0000313" key="17">
    <source>
        <dbReference type="Proteomes" id="UP000464468"/>
    </source>
</evidence>
<sequence length="645" mass="67598">MLNALRSLSKSKFGVVLLGLFLAAIAAGFVLADIQNVGVPGSATGDNAARVGRTTISQADLRQRVQRAYESARRQDPALTIQSFVAQGGVEAVLNRMIDDLVIEQFARGAGMGVSRKLEDGLIAGAQAFRGLDGRFDQSQYEAFLAREGLSEKQVRAELARDLYSNQLIVPAAGGTRAPLGLALPYASMLLEQRRGQALFVPTAAFAPKAPGEAELTAYYRQNIGRYTIPERRVLRYAVIERAALAVPAPTDAEIAKAYDAAKAEYAPRETRDLSQVILPSESAARDFARRIEGGATIDAAARAIGLEAARLTGQTRQAYATASADAVAAAAFQTAQGRIAAPTRSPLGWHVVRVDQVRTVPGKTIADVRGELAAGILKTKSEQAFADLIARIDDAIANGGTFDEVVAANKLTGITTQPLLATGRTADAAPDAPVAPELAAVLKVAFDSEADDDPVVEQVAANERAVILKVGQIVAPTPRPMASIRDRLVADLGRDQGFAAARAAADRVLARLKAGDNLAAAARAAGAALPAPAAIAGQRRELLQAGRPVDPRLDALFGPRAGGARLAPAADMAGWYVVRVDQIVPGDARGQPALIQASQAQFGPVLGQEYAQQLIAAARRELGSEINQAAVGALKRDLIGPAAP</sequence>
<dbReference type="EMBL" id="CP047895">
    <property type="protein sequence ID" value="QHL91294.1"/>
    <property type="molecule type" value="Genomic_DNA"/>
</dbReference>
<evidence type="ECO:0000256" key="7">
    <source>
        <dbReference type="ARBA" id="ARBA00023136"/>
    </source>
</evidence>
<dbReference type="InterPro" id="IPR027304">
    <property type="entry name" value="Trigger_fact/SurA_dom_sf"/>
</dbReference>
<evidence type="ECO:0000259" key="15">
    <source>
        <dbReference type="PROSITE" id="PS50198"/>
    </source>
</evidence>
<accession>A0A7Z2NXY4</accession>
<dbReference type="SUPFAM" id="SSF109998">
    <property type="entry name" value="Triger factor/SurA peptide-binding domain-like"/>
    <property type="match status" value="1"/>
</dbReference>
<evidence type="ECO:0000313" key="16">
    <source>
        <dbReference type="EMBL" id="QHL91294.1"/>
    </source>
</evidence>
<evidence type="ECO:0000256" key="3">
    <source>
        <dbReference type="ARBA" id="ARBA00022475"/>
    </source>
</evidence>
<proteinExistence type="inferred from homology"/>
<reference evidence="16 17" key="1">
    <citation type="submission" date="2020-01" db="EMBL/GenBank/DDBJ databases">
        <title>Sphingomonas sp. C33 whole genome sequece.</title>
        <authorList>
            <person name="Park C."/>
        </authorList>
    </citation>
    <scope>NUCLEOTIDE SEQUENCE [LARGE SCALE GENOMIC DNA]</scope>
    <source>
        <strain evidence="16 17">C33</strain>
    </source>
</reference>
<evidence type="ECO:0000256" key="4">
    <source>
        <dbReference type="ARBA" id="ARBA00022519"/>
    </source>
</evidence>
<dbReference type="GO" id="GO:0005886">
    <property type="term" value="C:plasma membrane"/>
    <property type="evidence" value="ECO:0007669"/>
    <property type="project" value="UniProtKB-SubCell"/>
</dbReference>
<evidence type="ECO:0000256" key="2">
    <source>
        <dbReference type="ARBA" id="ARBA00018370"/>
    </source>
</evidence>
<evidence type="ECO:0000256" key="9">
    <source>
        <dbReference type="ARBA" id="ARBA00030642"/>
    </source>
</evidence>
<protein>
    <recommendedName>
        <fullName evidence="2">Parvulin-like PPIase</fullName>
    </recommendedName>
    <alternativeName>
        <fullName evidence="9">Peptidyl-prolyl cis-trans isomerase plp</fullName>
    </alternativeName>
    <alternativeName>
        <fullName evidence="12">Periplasmic chaperone PpiD</fullName>
    </alternativeName>
    <alternativeName>
        <fullName evidence="13">Periplasmic folding chaperone</fullName>
    </alternativeName>
    <alternativeName>
        <fullName evidence="10">Rotamase plp</fullName>
    </alternativeName>
</protein>
<keyword evidence="14" id="KW-0697">Rotamase</keyword>
<evidence type="ECO:0000256" key="13">
    <source>
        <dbReference type="ARBA" id="ARBA00042775"/>
    </source>
</evidence>
<dbReference type="PROSITE" id="PS50198">
    <property type="entry name" value="PPIC_PPIASE_2"/>
    <property type="match status" value="1"/>
</dbReference>
<keyword evidence="17" id="KW-1185">Reference proteome</keyword>
<organism evidence="16 17">
    <name type="scientific">Sphingomonas changnyeongensis</name>
    <dbReference type="NCBI Taxonomy" id="2698679"/>
    <lineage>
        <taxon>Bacteria</taxon>
        <taxon>Pseudomonadati</taxon>
        <taxon>Pseudomonadota</taxon>
        <taxon>Alphaproteobacteria</taxon>
        <taxon>Sphingomonadales</taxon>
        <taxon>Sphingomonadaceae</taxon>
        <taxon>Sphingomonas</taxon>
    </lineage>
</organism>
<dbReference type="AlphaFoldDB" id="A0A7Z2NXY4"/>
<dbReference type="InterPro" id="IPR000297">
    <property type="entry name" value="PPIase_PpiC"/>
</dbReference>
<keyword evidence="6" id="KW-1133">Transmembrane helix</keyword>
<evidence type="ECO:0000256" key="11">
    <source>
        <dbReference type="ARBA" id="ARBA00038408"/>
    </source>
</evidence>
<evidence type="ECO:0000256" key="8">
    <source>
        <dbReference type="ARBA" id="ARBA00023186"/>
    </source>
</evidence>
<dbReference type="InterPro" id="IPR052029">
    <property type="entry name" value="PpiD_chaperone"/>
</dbReference>
<comment type="subcellular location">
    <subcellularLocation>
        <location evidence="1">Cell inner membrane</location>
        <topology evidence="1">Single-pass type II membrane protein</topology>
        <orientation evidence="1">Periplasmic side</orientation>
    </subcellularLocation>
</comment>
<keyword evidence="7" id="KW-0472">Membrane</keyword>
<dbReference type="KEGG" id="schy:GVO57_11315"/>
<evidence type="ECO:0000256" key="12">
    <source>
        <dbReference type="ARBA" id="ARBA00040743"/>
    </source>
</evidence>
<evidence type="ECO:0000256" key="1">
    <source>
        <dbReference type="ARBA" id="ARBA00004382"/>
    </source>
</evidence>
<evidence type="ECO:0000256" key="6">
    <source>
        <dbReference type="ARBA" id="ARBA00022989"/>
    </source>
</evidence>
<keyword evidence="5" id="KW-0812">Transmembrane</keyword>
<dbReference type="SUPFAM" id="SSF54534">
    <property type="entry name" value="FKBP-like"/>
    <property type="match status" value="1"/>
</dbReference>
<dbReference type="Gene3D" id="3.10.50.40">
    <property type="match status" value="1"/>
</dbReference>
<dbReference type="GO" id="GO:0003755">
    <property type="term" value="F:peptidyl-prolyl cis-trans isomerase activity"/>
    <property type="evidence" value="ECO:0007669"/>
    <property type="project" value="UniProtKB-KW"/>
</dbReference>
<keyword evidence="3" id="KW-1003">Cell membrane</keyword>
<dbReference type="RefSeq" id="WP_160593224.1">
    <property type="nucleotide sequence ID" value="NZ_CP047895.1"/>
</dbReference>
<keyword evidence="4" id="KW-0997">Cell inner membrane</keyword>
<dbReference type="Gene3D" id="1.10.4030.10">
    <property type="entry name" value="Porin chaperone SurA, peptide-binding domain"/>
    <property type="match status" value="1"/>
</dbReference>
<evidence type="ECO:0000256" key="14">
    <source>
        <dbReference type="PROSITE-ProRule" id="PRU00278"/>
    </source>
</evidence>
<feature type="domain" description="PpiC" evidence="15">
    <location>
        <begin position="269"/>
        <end position="357"/>
    </location>
</feature>
<dbReference type="Pfam" id="PF13145">
    <property type="entry name" value="Rotamase_2"/>
    <property type="match status" value="1"/>
</dbReference>
<dbReference type="Pfam" id="PF13624">
    <property type="entry name" value="SurA_N_3"/>
    <property type="match status" value="1"/>
</dbReference>
<dbReference type="InterPro" id="IPR046357">
    <property type="entry name" value="PPIase_dom_sf"/>
</dbReference>
<dbReference type="PANTHER" id="PTHR47529">
    <property type="entry name" value="PEPTIDYL-PROLYL CIS-TRANS ISOMERASE D"/>
    <property type="match status" value="1"/>
</dbReference>
<keyword evidence="8" id="KW-0143">Chaperone</keyword>
<evidence type="ECO:0000256" key="5">
    <source>
        <dbReference type="ARBA" id="ARBA00022692"/>
    </source>
</evidence>
<name>A0A7Z2NXY4_9SPHN</name>